<dbReference type="RefSeq" id="XP_054830471.1">
    <property type="nucleotide sequence ID" value="XM_054974496.1"/>
</dbReference>
<evidence type="ECO:0000256" key="1">
    <source>
        <dbReference type="ARBA" id="ARBA00022734"/>
    </source>
</evidence>
<dbReference type="CDD" id="cd00070">
    <property type="entry name" value="GLECT"/>
    <property type="match status" value="1"/>
</dbReference>
<proteinExistence type="predicted"/>
<keyword evidence="1 2" id="KW-0430">Lectin</keyword>
<sequence length="164" mass="18737">MAELPQPEKCWPTILQGWCSTQQETAHSTSLEKAQKLTVTNLKKVGVSDSVFVKGKVAPEAKRFAINLGRDNSNMLIHFNPRFDENVVVYNTRKDGKWGSETRDHHFPFKQGEITRLTFTLNSGEVTVNYPDGHRFDFKRQINLDYVEYISAAGDFEVQSIDIK</sequence>
<dbReference type="PANTHER" id="PTHR11346:SF147">
    <property type="entry name" value="GALECTIN"/>
    <property type="match status" value="1"/>
</dbReference>
<evidence type="ECO:0000313" key="4">
    <source>
        <dbReference type="Proteomes" id="UP001190640"/>
    </source>
</evidence>
<feature type="domain" description="Galectin" evidence="3">
    <location>
        <begin position="37"/>
        <end position="164"/>
    </location>
</feature>
<dbReference type="PANTHER" id="PTHR11346">
    <property type="entry name" value="GALECTIN"/>
    <property type="match status" value="1"/>
</dbReference>
<dbReference type="KEGG" id="emc:129326341"/>
<dbReference type="AlphaFoldDB" id="A0AA97J3Q8"/>
<accession>A0AA97J3Q8</accession>
<dbReference type="GeneID" id="129326341"/>
<evidence type="ECO:0000256" key="2">
    <source>
        <dbReference type="RuleBase" id="RU102079"/>
    </source>
</evidence>
<dbReference type="Pfam" id="PF00337">
    <property type="entry name" value="Gal-bind_lectin"/>
    <property type="match status" value="1"/>
</dbReference>
<dbReference type="Gene3D" id="2.60.120.200">
    <property type="match status" value="1"/>
</dbReference>
<dbReference type="SMART" id="SM00908">
    <property type="entry name" value="Gal-bind_lectin"/>
    <property type="match status" value="1"/>
</dbReference>
<dbReference type="GO" id="GO:0030246">
    <property type="term" value="F:carbohydrate binding"/>
    <property type="evidence" value="ECO:0007669"/>
    <property type="project" value="UniProtKB-UniRule"/>
</dbReference>
<dbReference type="SUPFAM" id="SSF49899">
    <property type="entry name" value="Concanavalin A-like lectins/glucanases"/>
    <property type="match status" value="1"/>
</dbReference>
<protein>
    <recommendedName>
        <fullName evidence="2">Galectin</fullName>
    </recommendedName>
</protein>
<dbReference type="FunFam" id="2.60.120.200:FF:000021">
    <property type="entry name" value="Galectin"/>
    <property type="match status" value="1"/>
</dbReference>
<dbReference type="SMART" id="SM00276">
    <property type="entry name" value="GLECT"/>
    <property type="match status" value="1"/>
</dbReference>
<dbReference type="PROSITE" id="PS51304">
    <property type="entry name" value="GALECTIN"/>
    <property type="match status" value="1"/>
</dbReference>
<dbReference type="InterPro" id="IPR001079">
    <property type="entry name" value="Galectin_CRD"/>
</dbReference>
<dbReference type="Proteomes" id="UP001190640">
    <property type="component" value="Chromosome 3"/>
</dbReference>
<keyword evidence="4" id="KW-1185">Reference proteome</keyword>
<gene>
    <name evidence="5" type="primary">LOC129326341</name>
</gene>
<evidence type="ECO:0000259" key="3">
    <source>
        <dbReference type="PROSITE" id="PS51304"/>
    </source>
</evidence>
<organism evidence="4 5">
    <name type="scientific">Eublepharis macularius</name>
    <name type="common">Leopard gecko</name>
    <name type="synonym">Cyrtodactylus macularius</name>
    <dbReference type="NCBI Taxonomy" id="481883"/>
    <lineage>
        <taxon>Eukaryota</taxon>
        <taxon>Metazoa</taxon>
        <taxon>Chordata</taxon>
        <taxon>Craniata</taxon>
        <taxon>Vertebrata</taxon>
        <taxon>Euteleostomi</taxon>
        <taxon>Lepidosauria</taxon>
        <taxon>Squamata</taxon>
        <taxon>Bifurcata</taxon>
        <taxon>Gekkota</taxon>
        <taxon>Eublepharidae</taxon>
        <taxon>Eublepharinae</taxon>
        <taxon>Eublepharis</taxon>
    </lineage>
</organism>
<name>A0AA97J3Q8_EUBMA</name>
<evidence type="ECO:0000313" key="5">
    <source>
        <dbReference type="RefSeq" id="XP_054830471.1"/>
    </source>
</evidence>
<dbReference type="InterPro" id="IPR013320">
    <property type="entry name" value="ConA-like_dom_sf"/>
</dbReference>
<reference evidence="5" key="1">
    <citation type="submission" date="2025-08" db="UniProtKB">
        <authorList>
            <consortium name="RefSeq"/>
        </authorList>
    </citation>
    <scope>IDENTIFICATION</scope>
    <source>
        <tissue evidence="5">Blood</tissue>
    </source>
</reference>
<dbReference type="InterPro" id="IPR044156">
    <property type="entry name" value="Galectin-like"/>
</dbReference>